<evidence type="ECO:0000313" key="2">
    <source>
        <dbReference type="EMBL" id="KAE8286414.1"/>
    </source>
</evidence>
<feature type="region of interest" description="Disordered" evidence="1">
    <location>
        <begin position="66"/>
        <end position="94"/>
    </location>
</feature>
<organism evidence="2 3">
    <name type="scientific">Larimichthys crocea</name>
    <name type="common">Large yellow croaker</name>
    <name type="synonym">Pseudosciaena crocea</name>
    <dbReference type="NCBI Taxonomy" id="215358"/>
    <lineage>
        <taxon>Eukaryota</taxon>
        <taxon>Metazoa</taxon>
        <taxon>Chordata</taxon>
        <taxon>Craniata</taxon>
        <taxon>Vertebrata</taxon>
        <taxon>Euteleostomi</taxon>
        <taxon>Actinopterygii</taxon>
        <taxon>Neopterygii</taxon>
        <taxon>Teleostei</taxon>
        <taxon>Neoteleostei</taxon>
        <taxon>Acanthomorphata</taxon>
        <taxon>Eupercaria</taxon>
        <taxon>Sciaenidae</taxon>
        <taxon>Larimichthys</taxon>
    </lineage>
</organism>
<gene>
    <name evidence="2" type="ORF">D5F01_LYC16104</name>
</gene>
<accession>A0A6G0I4Q8</accession>
<dbReference type="AlphaFoldDB" id="A0A6G0I4Q8"/>
<proteinExistence type="predicted"/>
<protein>
    <submittedName>
        <fullName evidence="2">Uncharacterized protein</fullName>
    </submittedName>
</protein>
<reference evidence="2 3" key="1">
    <citation type="submission" date="2019-07" db="EMBL/GenBank/DDBJ databases">
        <title>Chromosome genome assembly for large yellow croaker.</title>
        <authorList>
            <person name="Xiao S."/>
        </authorList>
    </citation>
    <scope>NUCLEOTIDE SEQUENCE [LARGE SCALE GENOMIC DNA]</scope>
    <source>
        <strain evidence="2">JMULYC20181020</strain>
        <tissue evidence="2">Muscle</tissue>
    </source>
</reference>
<feature type="region of interest" description="Disordered" evidence="1">
    <location>
        <begin position="155"/>
        <end position="174"/>
    </location>
</feature>
<name>A0A6G0I4Q8_LARCR</name>
<keyword evidence="3" id="KW-1185">Reference proteome</keyword>
<feature type="region of interest" description="Disordered" evidence="1">
    <location>
        <begin position="113"/>
        <end position="138"/>
    </location>
</feature>
<dbReference type="EMBL" id="REGW02000015">
    <property type="protein sequence ID" value="KAE8286414.1"/>
    <property type="molecule type" value="Genomic_DNA"/>
</dbReference>
<feature type="compositionally biased region" description="Pro residues" evidence="1">
    <location>
        <begin position="30"/>
        <end position="39"/>
    </location>
</feature>
<feature type="compositionally biased region" description="Basic and acidic residues" evidence="1">
    <location>
        <begin position="115"/>
        <end position="127"/>
    </location>
</feature>
<dbReference type="Proteomes" id="UP000424527">
    <property type="component" value="Unassembled WGS sequence"/>
</dbReference>
<feature type="region of interest" description="Disordered" evidence="1">
    <location>
        <begin position="1"/>
        <end position="41"/>
    </location>
</feature>
<sequence>MKHDPHLNLQRKRSHRSRTLSSSDRNHLLSPPPPPPPPLARALAAVMETPAGVLRPLCVTVQLHAGEPAGGEKSSQDQLRGARGNGEEVQDGQRCVESAAGAQRFCGLIQVSGRAPEKGRDEPDHGNEATPYGGERTVPVLGELARRSSSCSCFTPSDCHQHAPPSDEESIAHT</sequence>
<feature type="compositionally biased region" description="Basic residues" evidence="1">
    <location>
        <begin position="9"/>
        <end position="18"/>
    </location>
</feature>
<evidence type="ECO:0000256" key="1">
    <source>
        <dbReference type="SAM" id="MobiDB-lite"/>
    </source>
</evidence>
<evidence type="ECO:0000313" key="3">
    <source>
        <dbReference type="Proteomes" id="UP000424527"/>
    </source>
</evidence>
<comment type="caution">
    <text evidence="2">The sequence shown here is derived from an EMBL/GenBank/DDBJ whole genome shotgun (WGS) entry which is preliminary data.</text>
</comment>